<dbReference type="Pfam" id="PF00581">
    <property type="entry name" value="Rhodanese"/>
    <property type="match status" value="2"/>
</dbReference>
<evidence type="ECO:0000313" key="3">
    <source>
        <dbReference type="EMBL" id="SDL92272.1"/>
    </source>
</evidence>
<evidence type="ECO:0000259" key="2">
    <source>
        <dbReference type="PROSITE" id="PS50206"/>
    </source>
</evidence>
<sequence>MKIEQIYDKALAHGSYAIVSEGQVALVDPGRDPQPYLDFAEKHHGTIVAVFETHPHADFASSHLEFQQRFGATVYINPKVGVSYPFLPLQHGDEVRIGKVTFRALFTPGHSPDHNAYLLLDEAGKPHAVFTGDSLFVGDVGRPDLREGAGHVKANRKELAGMMYDTVNTVFAPLPDDVLVYPAHGAGSLCGKNMSTELYSTIGQQKEENWAFHVKEKQAFVESFLDGQPFIPKYFPYDVELNRKGADPLAESIERVPRLASAEALEKGVLIVDTRNQEAFKAGHLNGALNIQNKEGDKFETWLGALVSPTESFYLVAEDEEALAAAIVRAAKIGYEKLIKGALVNPAQAPVKSDRLDLNEFKAHPERYTIVDIRNQSEVATGKIFDSAVEIPLPELRDRSGELATDKPIVVHCAGGYRSAAGASILERKLAGATVYDLSEAVKEFK</sequence>
<dbReference type="GO" id="GO:0050313">
    <property type="term" value="F:sulfur dioxygenase activity"/>
    <property type="evidence" value="ECO:0007669"/>
    <property type="project" value="InterPro"/>
</dbReference>
<dbReference type="SMART" id="SM00849">
    <property type="entry name" value="Lactamase_B"/>
    <property type="match status" value="1"/>
</dbReference>
<dbReference type="CDD" id="cd07724">
    <property type="entry name" value="POD-like_MBL-fold"/>
    <property type="match status" value="1"/>
</dbReference>
<keyword evidence="1" id="KW-0479">Metal-binding</keyword>
<proteinExistence type="predicted"/>
<protein>
    <submittedName>
        <fullName evidence="3">Glyoxylase, beta-lactamase superfamily II</fullName>
    </submittedName>
</protein>
<evidence type="ECO:0000256" key="1">
    <source>
        <dbReference type="ARBA" id="ARBA00022723"/>
    </source>
</evidence>
<dbReference type="Gene3D" id="3.60.15.10">
    <property type="entry name" value="Ribonuclease Z/Hydroxyacylglutathione hydrolase-like"/>
    <property type="match status" value="1"/>
</dbReference>
<accession>A0A1G9P071</accession>
<dbReference type="Pfam" id="PF00753">
    <property type="entry name" value="Lactamase_B"/>
    <property type="match status" value="1"/>
</dbReference>
<dbReference type="PANTHER" id="PTHR43084">
    <property type="entry name" value="PERSULFIDE DIOXYGENASE ETHE1"/>
    <property type="match status" value="1"/>
</dbReference>
<dbReference type="EMBL" id="FNFO01000009">
    <property type="protein sequence ID" value="SDL92272.1"/>
    <property type="molecule type" value="Genomic_DNA"/>
</dbReference>
<dbReference type="InterPro" id="IPR044528">
    <property type="entry name" value="POD-like_MBL-fold"/>
</dbReference>
<dbReference type="InterPro" id="IPR036866">
    <property type="entry name" value="RibonucZ/Hydroxyglut_hydro"/>
</dbReference>
<dbReference type="Proteomes" id="UP000198510">
    <property type="component" value="Unassembled WGS sequence"/>
</dbReference>
<dbReference type="AlphaFoldDB" id="A0A1G9P071"/>
<gene>
    <name evidence="3" type="ORF">SAMN05421823_10941</name>
</gene>
<dbReference type="InterPro" id="IPR001763">
    <property type="entry name" value="Rhodanese-like_dom"/>
</dbReference>
<name>A0A1G9P071_9BACT</name>
<dbReference type="GO" id="GO:0070813">
    <property type="term" value="P:hydrogen sulfide metabolic process"/>
    <property type="evidence" value="ECO:0007669"/>
    <property type="project" value="TreeGrafter"/>
</dbReference>
<feature type="domain" description="Rhodanese" evidence="2">
    <location>
        <begin position="265"/>
        <end position="306"/>
    </location>
</feature>
<dbReference type="GO" id="GO:0046872">
    <property type="term" value="F:metal ion binding"/>
    <property type="evidence" value="ECO:0007669"/>
    <property type="project" value="UniProtKB-KW"/>
</dbReference>
<dbReference type="GO" id="GO:0006749">
    <property type="term" value="P:glutathione metabolic process"/>
    <property type="evidence" value="ECO:0007669"/>
    <property type="project" value="InterPro"/>
</dbReference>
<keyword evidence="4" id="KW-1185">Reference proteome</keyword>
<dbReference type="SMART" id="SM00450">
    <property type="entry name" value="RHOD"/>
    <property type="match status" value="2"/>
</dbReference>
<dbReference type="FunFam" id="3.60.15.10:FF:000030">
    <property type="entry name" value="Metallo-beta-lactamase family protein"/>
    <property type="match status" value="1"/>
</dbReference>
<dbReference type="InterPro" id="IPR051682">
    <property type="entry name" value="Mito_Persulfide_Diox"/>
</dbReference>
<dbReference type="PROSITE" id="PS50206">
    <property type="entry name" value="RHODANESE_3"/>
    <property type="match status" value="2"/>
</dbReference>
<dbReference type="Gene3D" id="3.40.250.10">
    <property type="entry name" value="Rhodanese-like domain"/>
    <property type="match status" value="2"/>
</dbReference>
<dbReference type="SUPFAM" id="SSF56281">
    <property type="entry name" value="Metallo-hydrolase/oxidoreductase"/>
    <property type="match status" value="1"/>
</dbReference>
<dbReference type="RefSeq" id="WP_089685484.1">
    <property type="nucleotide sequence ID" value="NZ_FNFO01000009.1"/>
</dbReference>
<dbReference type="STRING" id="1075417.SAMN05421823_10941"/>
<feature type="domain" description="Rhodanese" evidence="2">
    <location>
        <begin position="364"/>
        <end position="446"/>
    </location>
</feature>
<dbReference type="SUPFAM" id="SSF52821">
    <property type="entry name" value="Rhodanese/Cell cycle control phosphatase"/>
    <property type="match status" value="2"/>
</dbReference>
<dbReference type="OrthoDB" id="9784009at2"/>
<reference evidence="3 4" key="1">
    <citation type="submission" date="2016-10" db="EMBL/GenBank/DDBJ databases">
        <authorList>
            <person name="de Groot N.N."/>
        </authorList>
    </citation>
    <scope>NUCLEOTIDE SEQUENCE [LARGE SCALE GENOMIC DNA]</scope>
    <source>
        <strain evidence="3 4">DSM 25186</strain>
    </source>
</reference>
<dbReference type="InterPro" id="IPR001279">
    <property type="entry name" value="Metallo-B-lactamas"/>
</dbReference>
<evidence type="ECO:0000313" key="4">
    <source>
        <dbReference type="Proteomes" id="UP000198510"/>
    </source>
</evidence>
<organism evidence="3 4">
    <name type="scientific">Catalinimonas alkaloidigena</name>
    <dbReference type="NCBI Taxonomy" id="1075417"/>
    <lineage>
        <taxon>Bacteria</taxon>
        <taxon>Pseudomonadati</taxon>
        <taxon>Bacteroidota</taxon>
        <taxon>Cytophagia</taxon>
        <taxon>Cytophagales</taxon>
        <taxon>Catalimonadaceae</taxon>
        <taxon>Catalinimonas</taxon>
    </lineage>
</organism>
<dbReference type="PANTHER" id="PTHR43084:SF1">
    <property type="entry name" value="PERSULFIDE DIOXYGENASE ETHE1, MITOCHONDRIAL"/>
    <property type="match status" value="1"/>
</dbReference>
<dbReference type="InterPro" id="IPR036873">
    <property type="entry name" value="Rhodanese-like_dom_sf"/>
</dbReference>